<keyword evidence="1" id="KW-0677">Repeat</keyword>
<dbReference type="InterPro" id="IPR031325">
    <property type="entry name" value="RHS_repeat"/>
</dbReference>
<accession>A0ABY9ARG8</accession>
<evidence type="ECO:0000259" key="4">
    <source>
        <dbReference type="Pfam" id="PF20148"/>
    </source>
</evidence>
<dbReference type="Proteomes" id="UP001242732">
    <property type="component" value="Chromosome"/>
</dbReference>
<dbReference type="NCBIfam" id="TIGR01643">
    <property type="entry name" value="YD_repeat_2x"/>
    <property type="match status" value="6"/>
</dbReference>
<evidence type="ECO:0000313" key="7">
    <source>
        <dbReference type="Proteomes" id="UP001242732"/>
    </source>
</evidence>
<dbReference type="Gene3D" id="2.180.10.10">
    <property type="entry name" value="RHS repeat-associated core"/>
    <property type="match status" value="2"/>
</dbReference>
<dbReference type="Pfam" id="PF20148">
    <property type="entry name" value="DUF6531"/>
    <property type="match status" value="1"/>
</dbReference>
<dbReference type="InterPro" id="IPR022385">
    <property type="entry name" value="Rhs_assc_core"/>
</dbReference>
<feature type="region of interest" description="Disordered" evidence="2">
    <location>
        <begin position="266"/>
        <end position="287"/>
    </location>
</feature>
<dbReference type="InterPro" id="IPR006530">
    <property type="entry name" value="YD"/>
</dbReference>
<feature type="domain" description="Teneurin-like YD-shell" evidence="5">
    <location>
        <begin position="1423"/>
        <end position="1502"/>
    </location>
</feature>
<dbReference type="Pfam" id="PF05593">
    <property type="entry name" value="RHS_repeat"/>
    <property type="match status" value="5"/>
</dbReference>
<dbReference type="RefSeq" id="WP_011797296.1">
    <property type="nucleotide sequence ID" value="NZ_CP042302.1"/>
</dbReference>
<dbReference type="PANTHER" id="PTHR32305:SF15">
    <property type="entry name" value="PROTEIN RHSA-RELATED"/>
    <property type="match status" value="1"/>
</dbReference>
<feature type="domain" description="DUF6531" evidence="4">
    <location>
        <begin position="46"/>
        <end position="126"/>
    </location>
</feature>
<gene>
    <name evidence="6" type="ORF">QRO08_02825</name>
</gene>
<dbReference type="NCBIfam" id="TIGR03696">
    <property type="entry name" value="Rhs_assc_core"/>
    <property type="match status" value="1"/>
</dbReference>
<dbReference type="InterPro" id="IPR045351">
    <property type="entry name" value="DUF6531"/>
</dbReference>
<evidence type="ECO:0000259" key="5">
    <source>
        <dbReference type="Pfam" id="PF25023"/>
    </source>
</evidence>
<evidence type="ECO:0000256" key="2">
    <source>
        <dbReference type="SAM" id="MobiDB-lite"/>
    </source>
</evidence>
<evidence type="ECO:0000313" key="6">
    <source>
        <dbReference type="EMBL" id="WIY49519.1"/>
    </source>
</evidence>
<keyword evidence="7" id="KW-1185">Reference proteome</keyword>
<sequence length="1679" mass="181060">MSGKPAARQGDLTKKGGPIVQGSATVLIGSAGGVACSVCPGGMAVGNPVNPALGAKVLTGGDELDFALPGPLPLAWQRVYSSYVNAEHGAACGLLGYGWKLPLELRLVLQDERAVLFDASGRAITFEEPLQPGQALHSSSEDLWLLRGGGMAGSTAPSSTPAELLPWAQQPRWSHVPAVLRADPGCVIAVPGAGGAGAPVWVFLTAGVSGDGTASGHVLHAVIDRFGRSQRYQWGTEGEQQGRVAGITDGSGRRYALRYERIAPDATAARKPGKPDEGGRARHPLLGPDDGVRLVGVDCTFNPLDPAVIPGAAPRPQPLVGYRYDSAGNLAEVLGADGTVLRRFGYDALHRMTEHQVRQGPRHRYVYEDQTAQGRRQGWAARPGARVAEQHNEEGLSYFFDYGGAPVAAGDGPAASVRSSTVVRDSLGRTTTYHFEGEGGLKRLVRLTGPDGAEQSYRHDSAGRRLSATDALGRTTWWRYDGAGRLLGVQGPDGRSTQQRWGAAGSAQDGLLLASQDAAGLRTHYRYDDWGRLVEVAMLPEGRTDEAATLQALITRFEYEQPQQDAGTGAVTFPPHTLAWCDQPVAVIDAQGGRSQYAYNACGQITRHTDCSGHSQTWRHGAWGEVVEAVDALGQRTRLHHAMQQGALRLVGVQQPGNTAVRYRWNETGRMAAITHGTHDVLEGTGEPAGTSATIAYRHDLWGRVVEQVQAGRGVQLRYDVAGRLQELVNENGDVTRFVHDVADRLVQEVGFDGRSQVYGYDAAGQLTHTGDGHGEGHHPGAAARPELGAVVRTRLHYDLGGRLVARVAVRLPAPEPSDTEPHAILQIQRFEHTSAGALQQTRTWEAELPHGVEPMASPTGSMTDRPMSLAGSWLALNTQALLSLLDRPGDPAQAPLAAALQAQRLQQEARVAFARDAFGRVCGETQTLYREPQAPQLQASLSAGEPPVEFEHAITHTLGPLGQRTATQAQGLGTLQWLAYGSGHVHGLLLDGQPLVDWERDALHREVGRTLHVLDGQDNADLPAIVHARQLDPMGRMLHQDWRGLRHAAAMPTTDNANDSDTGPSYAAGRITPALGPLRTIAQRRYQYDALGQLVGVQTPGEATRYGYDAWQRLTAMHRAGPEGELHEHWVLDAAGNRLPSFGGAQAAIPHAGRQPEAWAREVRENLHDAGFDLLRANGGPGESSGTVTHWPGNRIGWSTVQRADSHQKDALIRYQYDAFGNRVQVLHPDGRIQRLHYDALHQLREVCQREQLGGAWRLIASYRYDALGRRLSKTVYDQLDHGGTTTYAGWDGDRLIHTEGAKGFFHTLYEPGSFVPLLRLERSKAIPTAMQVLLALDSTEDDDSDAPALGRNFFAALPRAQRDLLEGVLHSAIGTCAEASLANLSSNLPLDVRVLLANGLDEIRGRRTNFARAEDTCIRHILCDHLGTPIAMVDANGRHSGLLTWAATYHSWGALREEYNPNDISQPIRFQGQQFDAETGLHYNRLRYYDPSLGQYLTQDPIGLLGGNDKYIYPVSPTGWIDPTGLNPLAACAVPGPTMAACAVAAEKAMSLLALGTAALATAMIPSSTSQMSDAERLSSAHEAAMGNRTAPGYGGNCSPEEHDALRDKKEKACDDAKGLSCQKGELNYGKAEKIQKCIDARINIARKCFAGGDAGHNEQINQLFRIIGKCTGHNAR</sequence>
<dbReference type="InterPro" id="IPR029118">
    <property type="entry name" value="Ntox16"/>
</dbReference>
<name>A0ABY9ARG8_PARCI</name>
<proteinExistence type="predicted"/>
<organism evidence="6 7">
    <name type="scientific">Paracidovorax citrulli</name>
    <name type="common">Acidovorax citrulli</name>
    <dbReference type="NCBI Taxonomy" id="80869"/>
    <lineage>
        <taxon>Bacteria</taxon>
        <taxon>Pseudomonadati</taxon>
        <taxon>Pseudomonadota</taxon>
        <taxon>Betaproteobacteria</taxon>
        <taxon>Burkholderiales</taxon>
        <taxon>Comamonadaceae</taxon>
        <taxon>Paracidovorax</taxon>
    </lineage>
</organism>
<protein>
    <submittedName>
        <fullName evidence="6">RHS repeat-associated core domain-containing protein</fullName>
    </submittedName>
</protein>
<dbReference type="InterPro" id="IPR050708">
    <property type="entry name" value="T6SS_VgrG/RHS"/>
</dbReference>
<evidence type="ECO:0000259" key="3">
    <source>
        <dbReference type="Pfam" id="PF15523"/>
    </source>
</evidence>
<evidence type="ECO:0000256" key="1">
    <source>
        <dbReference type="ARBA" id="ARBA00022737"/>
    </source>
</evidence>
<feature type="domain" description="Novel toxin 16" evidence="3">
    <location>
        <begin position="1596"/>
        <end position="1675"/>
    </location>
</feature>
<dbReference type="Pfam" id="PF15523">
    <property type="entry name" value="Ntox16"/>
    <property type="match status" value="1"/>
</dbReference>
<reference evidence="6 7" key="1">
    <citation type="submission" date="2023-06" db="EMBL/GenBank/DDBJ databases">
        <authorList>
            <person name="Ham H."/>
            <person name="Park D.S."/>
        </authorList>
    </citation>
    <scope>NUCLEOTIDE SEQUENCE [LARGE SCALE GENOMIC DNA]</scope>
    <source>
        <strain evidence="6 7">KACC 17005</strain>
    </source>
</reference>
<dbReference type="PANTHER" id="PTHR32305">
    <property type="match status" value="1"/>
</dbReference>
<dbReference type="Pfam" id="PF25023">
    <property type="entry name" value="TEN_YD-shell"/>
    <property type="match status" value="1"/>
</dbReference>
<dbReference type="InterPro" id="IPR056823">
    <property type="entry name" value="TEN-like_YD-shell"/>
</dbReference>
<dbReference type="EMBL" id="CP127363">
    <property type="protein sequence ID" value="WIY49519.1"/>
    <property type="molecule type" value="Genomic_DNA"/>
</dbReference>